<evidence type="ECO:0000313" key="2">
    <source>
        <dbReference type="Proteomes" id="UP000515841"/>
    </source>
</evidence>
<name>A0A7G8LI45_9CAUD</name>
<evidence type="ECO:0000313" key="1">
    <source>
        <dbReference type="EMBL" id="QNJ56917.1"/>
    </source>
</evidence>
<dbReference type="EMBL" id="MT658803">
    <property type="protein sequence ID" value="QNJ56917.1"/>
    <property type="molecule type" value="Genomic_DNA"/>
</dbReference>
<accession>A0A7G8LI45</accession>
<dbReference type="KEGG" id="vg:63210870"/>
<protein>
    <submittedName>
        <fullName evidence="1">Uncharacterized protein</fullName>
    </submittedName>
</protein>
<dbReference type="Proteomes" id="UP000515841">
    <property type="component" value="Segment"/>
</dbReference>
<organism evidence="1 2">
    <name type="scientific">Mycobacterium phage Reindeer</name>
    <dbReference type="NCBI Taxonomy" id="2762283"/>
    <lineage>
        <taxon>Viruses</taxon>
        <taxon>Duplodnaviria</taxon>
        <taxon>Heunggongvirae</taxon>
        <taxon>Uroviricota</taxon>
        <taxon>Caudoviricetes</taxon>
        <taxon>Vilmaviridae</taxon>
        <taxon>Mclasvirinae</taxon>
        <taxon>Bongovirus</taxon>
        <taxon>Bongovirus reindeer</taxon>
    </lineage>
</organism>
<reference evidence="1 2" key="1">
    <citation type="submission" date="2020-06" db="EMBL/GenBank/DDBJ databases">
        <authorList>
            <person name="Spencer C.E."/>
            <person name="Frederick G.D."/>
            <person name="Baliraine F.N."/>
            <person name="Favela G."/>
            <person name="Farmer V."/>
            <person name="Galindo A."/>
            <person name="Garlena R.A."/>
            <person name="Russell D.A."/>
            <person name="Pope W.H."/>
            <person name="Jacobs-Sera D."/>
            <person name="Hatfull G.F."/>
        </authorList>
    </citation>
    <scope>NUCLEOTIDE SEQUENCE [LARGE SCALE GENOMIC DNA]</scope>
</reference>
<sequence length="53" mass="6138">MRLTEKLSEEAQAISRRADTAANGVTREILYAEWSGLQRAIFLLKHYTWEPES</sequence>
<keyword evidence="2" id="KW-1185">Reference proteome</keyword>
<gene>
    <name evidence="1" type="primary">126</name>
    <name evidence="1" type="ORF">SEA_REINDEER_126</name>
</gene>
<dbReference type="GeneID" id="63210870"/>
<proteinExistence type="predicted"/>
<dbReference type="RefSeq" id="YP_010014168.1">
    <property type="nucleotide sequence ID" value="NC_053516.1"/>
</dbReference>